<gene>
    <name evidence="1" type="ORF">HRR80_005808</name>
</gene>
<comment type="caution">
    <text evidence="1">The sequence shown here is derived from an EMBL/GenBank/DDBJ whole genome shotgun (WGS) entry which is preliminary data.</text>
</comment>
<accession>A0AAN6ET78</accession>
<proteinExistence type="predicted"/>
<dbReference type="EMBL" id="JAJGCB010000011">
    <property type="protein sequence ID" value="KAJ8990324.1"/>
    <property type="molecule type" value="Genomic_DNA"/>
</dbReference>
<name>A0AAN6ET78_EXODE</name>
<evidence type="ECO:0000313" key="1">
    <source>
        <dbReference type="EMBL" id="KAJ8990324.1"/>
    </source>
</evidence>
<organism evidence="1 2">
    <name type="scientific">Exophiala dermatitidis</name>
    <name type="common">Black yeast-like fungus</name>
    <name type="synonym">Wangiella dermatitidis</name>
    <dbReference type="NCBI Taxonomy" id="5970"/>
    <lineage>
        <taxon>Eukaryota</taxon>
        <taxon>Fungi</taxon>
        <taxon>Dikarya</taxon>
        <taxon>Ascomycota</taxon>
        <taxon>Pezizomycotina</taxon>
        <taxon>Eurotiomycetes</taxon>
        <taxon>Chaetothyriomycetidae</taxon>
        <taxon>Chaetothyriales</taxon>
        <taxon>Herpotrichiellaceae</taxon>
        <taxon>Exophiala</taxon>
    </lineage>
</organism>
<reference evidence="1" key="1">
    <citation type="submission" date="2023-01" db="EMBL/GenBank/DDBJ databases">
        <title>Exophiala dermititidis isolated from Cystic Fibrosis Patient.</title>
        <authorList>
            <person name="Kurbessoian T."/>
            <person name="Crocker A."/>
            <person name="Murante D."/>
            <person name="Hogan D.A."/>
            <person name="Stajich J.E."/>
        </authorList>
    </citation>
    <scope>NUCLEOTIDE SEQUENCE</scope>
    <source>
        <strain evidence="1">Ex8</strain>
    </source>
</reference>
<protein>
    <submittedName>
        <fullName evidence="1">Uncharacterized protein</fullName>
    </submittedName>
</protein>
<evidence type="ECO:0000313" key="2">
    <source>
        <dbReference type="Proteomes" id="UP001161757"/>
    </source>
</evidence>
<dbReference type="AlphaFoldDB" id="A0AAN6ET78"/>
<sequence>MSIQEELPEFEFPLWDSPSGFELVLIPVTLRRHRLSLATFAIAPSLRKSPLAHLSDLSWSRSENYSTRRLSWISSRNTACLRAGLEEPDGPLVDQNVYK</sequence>
<dbReference type="Proteomes" id="UP001161757">
    <property type="component" value="Unassembled WGS sequence"/>
</dbReference>